<feature type="region of interest" description="Disordered" evidence="5">
    <location>
        <begin position="616"/>
        <end position="635"/>
    </location>
</feature>
<organism evidence="8 10">
    <name type="scientific">Punica granatum</name>
    <name type="common">Pomegranate</name>
    <dbReference type="NCBI Taxonomy" id="22663"/>
    <lineage>
        <taxon>Eukaryota</taxon>
        <taxon>Viridiplantae</taxon>
        <taxon>Streptophyta</taxon>
        <taxon>Embryophyta</taxon>
        <taxon>Tracheophyta</taxon>
        <taxon>Spermatophyta</taxon>
        <taxon>Magnoliopsida</taxon>
        <taxon>eudicotyledons</taxon>
        <taxon>Gunneridae</taxon>
        <taxon>Pentapetalae</taxon>
        <taxon>rosids</taxon>
        <taxon>malvids</taxon>
        <taxon>Myrtales</taxon>
        <taxon>Lythraceae</taxon>
        <taxon>Punica</taxon>
    </lineage>
</organism>
<feature type="domain" description="RRM" evidence="6">
    <location>
        <begin position="488"/>
        <end position="560"/>
    </location>
</feature>
<dbReference type="STRING" id="22663.A0A218WRE9"/>
<accession>A0A218WRE9</accession>
<dbReference type="Proteomes" id="UP000233551">
    <property type="component" value="Unassembled WGS sequence"/>
</dbReference>
<dbReference type="GO" id="GO:0008270">
    <property type="term" value="F:zinc ion binding"/>
    <property type="evidence" value="ECO:0007669"/>
    <property type="project" value="UniProtKB-KW"/>
</dbReference>
<protein>
    <recommendedName>
        <fullName evidence="12">Zinc finger CCCH domain-containing protein 41-like</fullName>
    </recommendedName>
</protein>
<feature type="compositionally biased region" description="Basic and acidic residues" evidence="5">
    <location>
        <begin position="731"/>
        <end position="740"/>
    </location>
</feature>
<dbReference type="InterPro" id="IPR000571">
    <property type="entry name" value="Znf_CCCH"/>
</dbReference>
<dbReference type="InterPro" id="IPR045137">
    <property type="entry name" value="RBM26/27"/>
</dbReference>
<dbReference type="Pfam" id="PF00076">
    <property type="entry name" value="RRM_1"/>
    <property type="match status" value="1"/>
</dbReference>
<dbReference type="PANTHER" id="PTHR14398">
    <property type="entry name" value="RNA RECOGNITION RRM/RNP DOMAIN"/>
    <property type="match status" value="1"/>
</dbReference>
<dbReference type="FunFam" id="3.30.70.330:FF:000719">
    <property type="entry name" value="Predicted protein"/>
    <property type="match status" value="1"/>
</dbReference>
<feature type="domain" description="C3H1-type" evidence="7">
    <location>
        <begin position="251"/>
        <end position="279"/>
    </location>
</feature>
<keyword evidence="4" id="KW-0175">Coiled coil</keyword>
<dbReference type="EMBL" id="PGOL01000185">
    <property type="protein sequence ID" value="PKI75139.1"/>
    <property type="molecule type" value="Genomic_DNA"/>
</dbReference>
<evidence type="ECO:0000313" key="11">
    <source>
        <dbReference type="Proteomes" id="UP000233551"/>
    </source>
</evidence>
<evidence type="ECO:0000313" key="10">
    <source>
        <dbReference type="Proteomes" id="UP000197138"/>
    </source>
</evidence>
<keyword evidence="1 2" id="KW-0694">RNA-binding</keyword>
<feature type="region of interest" description="Disordered" evidence="5">
    <location>
        <begin position="878"/>
        <end position="901"/>
    </location>
</feature>
<sequence>MCFRYDLVAHVVSLAVSGFRFNAEMLETITDTALKSSCSLDVEKYSTCYKLAVLSQLMEFVALKSSSDSVSLCKEEFSYPDDDCNHKHRRQQALPEPSSTDAFQQLVMTPSEKVHERFESEHLFPEKKDISTKFGRSAGPSVSVLIPEVPFDSNQRVKQASFVDPGPGRGRGRDASPWSQYNSSYPSADVLPHIVHQGSISLSGNALPKIPYPHSALRDAYGASNGGFDHRSLYIYQGASRPPLSSSLSLGFPRLRCTDFEELGYCLRGDMCPMEHGIYRIVVEDVQSLSQFNLPLSISSTNLQGTSAVAGPPPPANVPSVRLMNDKEPLSNSKGRITGDDLIWNHEYSCSTDGGDADLYDPDQPLWNSFDSGTSSSLFTLLSRFDEAEIMTNDVVHRARESAEVDTHNQTTGHLLANLSHWKRGGISRSVVTEKSKLCSAMGLTRLLENDTNSEEPFITSRCQATDPSLKTQDDVIGARKPTQKAERTLFVSGIPQQSNKVQSLLSHFRKFGEVTDIYIYENSQRAFIQFSKWEEAEAALKAPDAVLGNRFIKLSWANRDRIRENGIRGGSSTYKTHGQKSGLVPSWAFVRNSGKDNVQHGAAKADDVQDLHISSSPHPRKMKPGPTNGSRVLPPLNKKLATVEQLKEELRKKQELLEQKQKDFKRQLEKLEKQAAGIKGDVAAEEPAKRQKLVSACDVPKSADLGSSKTGSSPGSCNTANIVTLPHAKMADSQKKSADNAKNPNTSSVRTLQDSTSFKPFNCPTAPLSTSFLADRYKVDSRPTAFKIIPPLPSGLANVAALKEHFSPYGEHSNVEFKNIEANADLSESWTTKNCSACVRFTTRQSAERAFMHGKCWKGHYMQFLWLKSNDSIPAAKVASETDNPSAGKESSISSHGPAAWGAGNSGISESKLFCSNNKAGEVC</sequence>
<dbReference type="CDD" id="cd12257">
    <property type="entry name" value="RRM1_RBM26_like"/>
    <property type="match status" value="1"/>
</dbReference>
<feature type="compositionally biased region" description="Polar residues" evidence="5">
    <location>
        <begin position="706"/>
        <end position="721"/>
    </location>
</feature>
<feature type="zinc finger region" description="C3H1-type" evidence="3">
    <location>
        <begin position="251"/>
        <end position="279"/>
    </location>
</feature>
<dbReference type="PROSITE" id="PS50103">
    <property type="entry name" value="ZF_C3H1"/>
    <property type="match status" value="1"/>
</dbReference>
<evidence type="ECO:0000256" key="2">
    <source>
        <dbReference type="PROSITE-ProRule" id="PRU00176"/>
    </source>
</evidence>
<dbReference type="AlphaFoldDB" id="A0A218WRE9"/>
<dbReference type="EMBL" id="MTKT01003414">
    <property type="protein sequence ID" value="OWM74940.1"/>
    <property type="molecule type" value="Genomic_DNA"/>
</dbReference>
<dbReference type="GO" id="GO:0005634">
    <property type="term" value="C:nucleus"/>
    <property type="evidence" value="ECO:0007669"/>
    <property type="project" value="TreeGrafter"/>
</dbReference>
<evidence type="ECO:0000313" key="8">
    <source>
        <dbReference type="EMBL" id="OWM74940.1"/>
    </source>
</evidence>
<gene>
    <name evidence="8" type="ORF">CDL15_Pgr021291</name>
    <name evidence="9" type="ORF">CRG98_004474</name>
</gene>
<feature type="region of interest" description="Disordered" evidence="5">
    <location>
        <begin position="160"/>
        <end position="179"/>
    </location>
</feature>
<reference evidence="10" key="1">
    <citation type="journal article" date="2017" name="Plant J.">
        <title>The pomegranate (Punica granatum L.) genome and the genomics of punicalagin biosynthesis.</title>
        <authorList>
            <person name="Qin G."/>
            <person name="Xu C."/>
            <person name="Ming R."/>
            <person name="Tang H."/>
            <person name="Guyot R."/>
            <person name="Kramer E.M."/>
            <person name="Hu Y."/>
            <person name="Yi X."/>
            <person name="Qi Y."/>
            <person name="Xu X."/>
            <person name="Gao Z."/>
            <person name="Pan H."/>
            <person name="Jian J."/>
            <person name="Tian Y."/>
            <person name="Yue Z."/>
            <person name="Xu Y."/>
        </authorList>
    </citation>
    <scope>NUCLEOTIDE SEQUENCE [LARGE SCALE GENOMIC DNA]</scope>
    <source>
        <strain evidence="10">cv. Dabenzi</strain>
    </source>
</reference>
<dbReference type="SMART" id="SM00360">
    <property type="entry name" value="RRM"/>
    <property type="match status" value="1"/>
</dbReference>
<dbReference type="SUPFAM" id="SSF54928">
    <property type="entry name" value="RNA-binding domain, RBD"/>
    <property type="match status" value="2"/>
</dbReference>
<evidence type="ECO:0000313" key="9">
    <source>
        <dbReference type="EMBL" id="PKI75139.1"/>
    </source>
</evidence>
<feature type="region of interest" description="Disordered" evidence="5">
    <location>
        <begin position="702"/>
        <end position="721"/>
    </location>
</feature>
<keyword evidence="3" id="KW-0863">Zinc-finger</keyword>
<proteinExistence type="predicted"/>
<dbReference type="PROSITE" id="PS50102">
    <property type="entry name" value="RRM"/>
    <property type="match status" value="1"/>
</dbReference>
<dbReference type="InterPro" id="IPR000504">
    <property type="entry name" value="RRM_dom"/>
</dbReference>
<dbReference type="Gene3D" id="3.30.70.330">
    <property type="match status" value="2"/>
</dbReference>
<evidence type="ECO:0000256" key="3">
    <source>
        <dbReference type="PROSITE-ProRule" id="PRU00723"/>
    </source>
</evidence>
<evidence type="ECO:0000259" key="7">
    <source>
        <dbReference type="PROSITE" id="PS50103"/>
    </source>
</evidence>
<feature type="compositionally biased region" description="Polar residues" evidence="5">
    <location>
        <begin position="741"/>
        <end position="754"/>
    </location>
</feature>
<evidence type="ECO:0008006" key="12">
    <source>
        <dbReference type="Google" id="ProtNLM"/>
    </source>
</evidence>
<dbReference type="InterPro" id="IPR035979">
    <property type="entry name" value="RBD_domain_sf"/>
</dbReference>
<dbReference type="Proteomes" id="UP000197138">
    <property type="component" value="Unassembled WGS sequence"/>
</dbReference>
<dbReference type="GO" id="GO:0003723">
    <property type="term" value="F:RNA binding"/>
    <property type="evidence" value="ECO:0007669"/>
    <property type="project" value="UniProtKB-UniRule"/>
</dbReference>
<comment type="caution">
    <text evidence="8">The sequence shown here is derived from an EMBL/GenBank/DDBJ whole genome shotgun (WGS) entry which is preliminary data.</text>
</comment>
<dbReference type="PANTHER" id="PTHR14398:SF0">
    <property type="entry name" value="ZINC FINGER PROTEIN SWM"/>
    <property type="match status" value="1"/>
</dbReference>
<reference evidence="9 11" key="3">
    <citation type="submission" date="2017-11" db="EMBL/GenBank/DDBJ databases">
        <title>De-novo sequencing of pomegranate (Punica granatum L.) genome.</title>
        <authorList>
            <person name="Akparov Z."/>
            <person name="Amiraslanov A."/>
            <person name="Hajiyeva S."/>
            <person name="Abbasov M."/>
            <person name="Kaur K."/>
            <person name="Hamwieh A."/>
            <person name="Solovyev V."/>
            <person name="Salamov A."/>
            <person name="Braich B."/>
            <person name="Kosarev P."/>
            <person name="Mahmoud A."/>
            <person name="Hajiyev E."/>
            <person name="Babayeva S."/>
            <person name="Izzatullayeva V."/>
            <person name="Mammadov A."/>
            <person name="Mammadov A."/>
            <person name="Sharifova S."/>
            <person name="Ojaghi J."/>
            <person name="Eynullazada K."/>
            <person name="Bayramov B."/>
            <person name="Abdulazimova A."/>
            <person name="Shahmuradov I."/>
        </authorList>
    </citation>
    <scope>NUCLEOTIDE SEQUENCE [LARGE SCALE GENOMIC DNA]</scope>
    <source>
        <strain evidence="9">AG2017</strain>
        <strain evidence="11">cv. AG2017</strain>
        <tissue evidence="9">Leaf</tissue>
    </source>
</reference>
<evidence type="ECO:0000259" key="6">
    <source>
        <dbReference type="PROSITE" id="PS50102"/>
    </source>
</evidence>
<dbReference type="InterPro" id="IPR012677">
    <property type="entry name" value="Nucleotide-bd_a/b_plait_sf"/>
</dbReference>
<keyword evidence="3" id="KW-0862">Zinc</keyword>
<feature type="coiled-coil region" evidence="4">
    <location>
        <begin position="637"/>
        <end position="682"/>
    </location>
</feature>
<evidence type="ECO:0000256" key="1">
    <source>
        <dbReference type="ARBA" id="ARBA00022884"/>
    </source>
</evidence>
<reference evidence="8" key="2">
    <citation type="submission" date="2017-06" db="EMBL/GenBank/DDBJ databases">
        <title>The pomegranate genome and the genomics of punicalagin biosynthesis.</title>
        <authorList>
            <person name="Xu C."/>
        </authorList>
    </citation>
    <scope>NUCLEOTIDE SEQUENCE [LARGE SCALE GENOMIC DNA]</scope>
    <source>
        <tissue evidence="8">Fresh leaf</tissue>
    </source>
</reference>
<evidence type="ECO:0000256" key="5">
    <source>
        <dbReference type="SAM" id="MobiDB-lite"/>
    </source>
</evidence>
<feature type="compositionally biased region" description="Polar residues" evidence="5">
    <location>
        <begin position="882"/>
        <end position="896"/>
    </location>
</feature>
<evidence type="ECO:0000256" key="4">
    <source>
        <dbReference type="SAM" id="Coils"/>
    </source>
</evidence>
<name>A0A218WRE9_PUNGR</name>
<keyword evidence="3" id="KW-0479">Metal-binding</keyword>
<feature type="region of interest" description="Disordered" evidence="5">
    <location>
        <begin position="731"/>
        <end position="754"/>
    </location>
</feature>
<keyword evidence="11" id="KW-1185">Reference proteome</keyword>